<keyword evidence="8 10" id="KW-0333">Golgi apparatus</keyword>
<evidence type="ECO:0000256" key="9">
    <source>
        <dbReference type="ARBA" id="ARBA00023136"/>
    </source>
</evidence>
<feature type="non-terminal residue" evidence="11">
    <location>
        <position position="1"/>
    </location>
</feature>
<evidence type="ECO:0000256" key="5">
    <source>
        <dbReference type="ARBA" id="ARBA00022692"/>
    </source>
</evidence>
<evidence type="ECO:0000313" key="12">
    <source>
        <dbReference type="Proteomes" id="UP001159427"/>
    </source>
</evidence>
<dbReference type="EC" id="2.4.1.-" evidence="10"/>
<keyword evidence="5 10" id="KW-0812">Transmembrane</keyword>
<evidence type="ECO:0000256" key="6">
    <source>
        <dbReference type="ARBA" id="ARBA00022968"/>
    </source>
</evidence>
<comment type="subcellular location">
    <subcellularLocation>
        <location evidence="1 10">Golgi apparatus membrane</location>
        <topology evidence="1 10">Single-pass type II membrane protein</topology>
    </subcellularLocation>
</comment>
<dbReference type="InterPro" id="IPR002659">
    <property type="entry name" value="Glyco_trans_31"/>
</dbReference>
<evidence type="ECO:0000256" key="3">
    <source>
        <dbReference type="ARBA" id="ARBA00022676"/>
    </source>
</evidence>
<evidence type="ECO:0000256" key="7">
    <source>
        <dbReference type="ARBA" id="ARBA00022989"/>
    </source>
</evidence>
<accession>A0ABN8LU37</accession>
<evidence type="ECO:0000256" key="2">
    <source>
        <dbReference type="ARBA" id="ARBA00008661"/>
    </source>
</evidence>
<evidence type="ECO:0000256" key="8">
    <source>
        <dbReference type="ARBA" id="ARBA00023034"/>
    </source>
</evidence>
<keyword evidence="9 10" id="KW-0472">Membrane</keyword>
<keyword evidence="6 10" id="KW-0735">Signal-anchor</keyword>
<proteinExistence type="inferred from homology"/>
<feature type="transmembrane region" description="Helical" evidence="10">
    <location>
        <begin position="319"/>
        <end position="337"/>
    </location>
</feature>
<protein>
    <recommendedName>
        <fullName evidence="10">Hexosyltransferase</fullName>
        <ecNumber evidence="10">2.4.1.-</ecNumber>
    </recommendedName>
</protein>
<dbReference type="Proteomes" id="UP001159427">
    <property type="component" value="Unassembled WGS sequence"/>
</dbReference>
<reference evidence="11 12" key="1">
    <citation type="submission" date="2022-05" db="EMBL/GenBank/DDBJ databases">
        <authorList>
            <consortium name="Genoscope - CEA"/>
            <person name="William W."/>
        </authorList>
    </citation>
    <scope>NUCLEOTIDE SEQUENCE [LARGE SCALE GENOMIC DNA]</scope>
</reference>
<dbReference type="Gene3D" id="3.90.550.50">
    <property type="match status" value="1"/>
</dbReference>
<gene>
    <name evidence="11" type="ORF">PEVE_00007881</name>
</gene>
<dbReference type="Pfam" id="PF01762">
    <property type="entry name" value="Galactosyl_T"/>
    <property type="match status" value="1"/>
</dbReference>
<sequence length="355" mass="40214">ITRTLKSIPWVAKLTGHVPTVADVNFMMVHPSVQPLLPAQEIFLLVLVSSVPGSDYRFARNAIRETWGISLDCRSKNDPCPWNVVFLLGRSYQDTLDSQIMEEARAFNDILVGNFNDTYINLVIKLFMGFSWASKVNCRFVLKADDDIYVRLPKLVSWLHHAPSSRLYAGHVHSNVGVSRDPDERNPLPPGSSFNEKYYPPYCLGAFYVLSRSIIPDILKAVRRWRPWPIEDTYIGVLARDVGVSPIDIYGFVLKARASRNLPQFTDCYWDCITALGHRLTPTHLHLVHNKFQNFLSFNSSTCAVNTCGEENGSGSLCVGYIVIFVAAILLAALAYLRARRLTLNMQWFCERINI</sequence>
<dbReference type="EMBL" id="CALNXI010000153">
    <property type="protein sequence ID" value="CAH3020611.1"/>
    <property type="molecule type" value="Genomic_DNA"/>
</dbReference>
<dbReference type="PANTHER" id="PTHR11214:SF376">
    <property type="entry name" value="HEXOSYLTRANSFERASE"/>
    <property type="match status" value="1"/>
</dbReference>
<evidence type="ECO:0000256" key="10">
    <source>
        <dbReference type="RuleBase" id="RU363063"/>
    </source>
</evidence>
<evidence type="ECO:0000256" key="1">
    <source>
        <dbReference type="ARBA" id="ARBA00004323"/>
    </source>
</evidence>
<organism evidence="11 12">
    <name type="scientific">Porites evermanni</name>
    <dbReference type="NCBI Taxonomy" id="104178"/>
    <lineage>
        <taxon>Eukaryota</taxon>
        <taxon>Metazoa</taxon>
        <taxon>Cnidaria</taxon>
        <taxon>Anthozoa</taxon>
        <taxon>Hexacorallia</taxon>
        <taxon>Scleractinia</taxon>
        <taxon>Fungiina</taxon>
        <taxon>Poritidae</taxon>
        <taxon>Porites</taxon>
    </lineage>
</organism>
<dbReference type="PANTHER" id="PTHR11214">
    <property type="entry name" value="BETA-1,3-N-ACETYLGLUCOSAMINYLTRANSFERASE"/>
    <property type="match status" value="1"/>
</dbReference>
<keyword evidence="7 10" id="KW-1133">Transmembrane helix</keyword>
<comment type="similarity">
    <text evidence="2 10">Belongs to the glycosyltransferase 31 family.</text>
</comment>
<evidence type="ECO:0000313" key="11">
    <source>
        <dbReference type="EMBL" id="CAH3020611.1"/>
    </source>
</evidence>
<comment type="caution">
    <text evidence="11">The sequence shown here is derived from an EMBL/GenBank/DDBJ whole genome shotgun (WGS) entry which is preliminary data.</text>
</comment>
<name>A0ABN8LU37_9CNID</name>
<keyword evidence="12" id="KW-1185">Reference proteome</keyword>
<evidence type="ECO:0000256" key="4">
    <source>
        <dbReference type="ARBA" id="ARBA00022679"/>
    </source>
</evidence>
<keyword evidence="3 10" id="KW-0328">Glycosyltransferase</keyword>
<keyword evidence="4" id="KW-0808">Transferase</keyword>